<keyword evidence="3" id="KW-1185">Reference proteome</keyword>
<sequence>MKGRFRNITIISVHAPTGEKDEEEKETFYDQLDDTCNKVKKYDMAIVMGDLNAKIGKETHLSKVAGKHAIHEKTNDNGNMLAQFAKRNRFIIKSTIFPHKNIHMGTWKIPGSSEVNQIDHILVTQRHSTSVLDVRSCRGPNCDSDHYLVKAKIRERIIKTEKGPEMVKRRWDTDKLNEDTEVRKQYQKALARKEPMFSEKYKNESITSHIVLDLSESVLDKGYTLYLGNQCTSSALVDKLTARCTDVVGTMQSNRNEFPSSVKLAKLNVSDTSAAFRGKQMVMKWKDKLDKKSPTRRCVICCKKGALKETRYWYPECGMELCPAPRFRVYHTKANITNLKTTISFVAMKLTVHDSKDGLARQHSQLPKAQLLQFNLSKALEIRLIIFHELRHHNYVFITFL</sequence>
<dbReference type="PANTHER" id="PTHR23227:SF67">
    <property type="entry name" value="CRANIOFACIAL DEVELOPMENT PROTEIN 2-LIKE"/>
    <property type="match status" value="1"/>
</dbReference>
<gene>
    <name evidence="2" type="ORF">J437_LFUL017543</name>
</gene>
<proteinExistence type="predicted"/>
<dbReference type="OrthoDB" id="6623528at2759"/>
<accession>A0A8K0KP47</accession>
<comment type="caution">
    <text evidence="2">The sequence shown here is derived from an EMBL/GenBank/DDBJ whole genome shotgun (WGS) entry which is preliminary data.</text>
</comment>
<dbReference type="EMBL" id="KZ309234">
    <property type="protein sequence ID" value="KAG8237869.1"/>
    <property type="molecule type" value="Genomic_DNA"/>
</dbReference>
<feature type="domain" description="PiggyBac transposable element-derived protein" evidence="1">
    <location>
        <begin position="203"/>
        <end position="288"/>
    </location>
</feature>
<evidence type="ECO:0000313" key="3">
    <source>
        <dbReference type="Proteomes" id="UP000792457"/>
    </source>
</evidence>
<reference evidence="2" key="1">
    <citation type="submission" date="2013-04" db="EMBL/GenBank/DDBJ databases">
        <authorList>
            <person name="Qu J."/>
            <person name="Murali S.C."/>
            <person name="Bandaranaike D."/>
            <person name="Bellair M."/>
            <person name="Blankenburg K."/>
            <person name="Chao H."/>
            <person name="Dinh H."/>
            <person name="Doddapaneni H."/>
            <person name="Downs B."/>
            <person name="Dugan-Rocha S."/>
            <person name="Elkadiri S."/>
            <person name="Gnanaolivu R.D."/>
            <person name="Hernandez B."/>
            <person name="Javaid M."/>
            <person name="Jayaseelan J.C."/>
            <person name="Lee S."/>
            <person name="Li M."/>
            <person name="Ming W."/>
            <person name="Munidasa M."/>
            <person name="Muniz J."/>
            <person name="Nguyen L."/>
            <person name="Ongeri F."/>
            <person name="Osuji N."/>
            <person name="Pu L.-L."/>
            <person name="Puazo M."/>
            <person name="Qu C."/>
            <person name="Quiroz J."/>
            <person name="Raj R."/>
            <person name="Weissenberger G."/>
            <person name="Xin Y."/>
            <person name="Zou X."/>
            <person name="Han Y."/>
            <person name="Richards S."/>
            <person name="Worley K."/>
            <person name="Muzny D."/>
            <person name="Gibbs R."/>
        </authorList>
    </citation>
    <scope>NUCLEOTIDE SEQUENCE</scope>
    <source>
        <strain evidence="2">Sampled in the wild</strain>
    </source>
</reference>
<protein>
    <recommendedName>
        <fullName evidence="1">PiggyBac transposable element-derived protein domain-containing protein</fullName>
    </recommendedName>
</protein>
<dbReference type="Pfam" id="PF13843">
    <property type="entry name" value="DDE_Tnp_1_7"/>
    <property type="match status" value="1"/>
</dbReference>
<dbReference type="PANTHER" id="PTHR23227">
    <property type="entry name" value="BUCENTAUR RELATED"/>
    <property type="match status" value="1"/>
</dbReference>
<dbReference type="InterPro" id="IPR036691">
    <property type="entry name" value="Endo/exonu/phosph_ase_sf"/>
</dbReference>
<dbReference type="Proteomes" id="UP000792457">
    <property type="component" value="Unassembled WGS sequence"/>
</dbReference>
<evidence type="ECO:0000313" key="2">
    <source>
        <dbReference type="EMBL" id="KAG8237869.1"/>
    </source>
</evidence>
<dbReference type="InterPro" id="IPR027124">
    <property type="entry name" value="Swc5/CFDP1/2"/>
</dbReference>
<name>A0A8K0KP47_LADFU</name>
<dbReference type="AlphaFoldDB" id="A0A8K0KP47"/>
<dbReference type="SUPFAM" id="SSF56219">
    <property type="entry name" value="DNase I-like"/>
    <property type="match status" value="1"/>
</dbReference>
<organism evidence="2 3">
    <name type="scientific">Ladona fulva</name>
    <name type="common">Scarce chaser dragonfly</name>
    <name type="synonym">Libellula fulva</name>
    <dbReference type="NCBI Taxonomy" id="123851"/>
    <lineage>
        <taxon>Eukaryota</taxon>
        <taxon>Metazoa</taxon>
        <taxon>Ecdysozoa</taxon>
        <taxon>Arthropoda</taxon>
        <taxon>Hexapoda</taxon>
        <taxon>Insecta</taxon>
        <taxon>Pterygota</taxon>
        <taxon>Palaeoptera</taxon>
        <taxon>Odonata</taxon>
        <taxon>Epiprocta</taxon>
        <taxon>Anisoptera</taxon>
        <taxon>Libelluloidea</taxon>
        <taxon>Libellulidae</taxon>
        <taxon>Ladona</taxon>
    </lineage>
</organism>
<dbReference type="InterPro" id="IPR029526">
    <property type="entry name" value="PGBD"/>
</dbReference>
<evidence type="ECO:0000259" key="1">
    <source>
        <dbReference type="Pfam" id="PF13843"/>
    </source>
</evidence>
<reference evidence="2" key="2">
    <citation type="submission" date="2017-10" db="EMBL/GenBank/DDBJ databases">
        <title>Ladona fulva Genome sequencing and assembly.</title>
        <authorList>
            <person name="Murali S."/>
            <person name="Richards S."/>
            <person name="Bandaranaike D."/>
            <person name="Bellair M."/>
            <person name="Blankenburg K."/>
            <person name="Chao H."/>
            <person name="Dinh H."/>
            <person name="Doddapaneni H."/>
            <person name="Dugan-Rocha S."/>
            <person name="Elkadiri S."/>
            <person name="Gnanaolivu R."/>
            <person name="Hernandez B."/>
            <person name="Skinner E."/>
            <person name="Javaid M."/>
            <person name="Lee S."/>
            <person name="Li M."/>
            <person name="Ming W."/>
            <person name="Munidasa M."/>
            <person name="Muniz J."/>
            <person name="Nguyen L."/>
            <person name="Hughes D."/>
            <person name="Osuji N."/>
            <person name="Pu L.-L."/>
            <person name="Puazo M."/>
            <person name="Qu C."/>
            <person name="Quiroz J."/>
            <person name="Raj R."/>
            <person name="Weissenberger G."/>
            <person name="Xin Y."/>
            <person name="Zou X."/>
            <person name="Han Y."/>
            <person name="Worley K."/>
            <person name="Muzny D."/>
            <person name="Gibbs R."/>
        </authorList>
    </citation>
    <scope>NUCLEOTIDE SEQUENCE</scope>
    <source>
        <strain evidence="2">Sampled in the wild</strain>
    </source>
</reference>
<dbReference type="Gene3D" id="3.60.10.10">
    <property type="entry name" value="Endonuclease/exonuclease/phosphatase"/>
    <property type="match status" value="1"/>
</dbReference>